<dbReference type="Pfam" id="PF16540">
    <property type="entry name" value="MKLP1_Arf_bdg"/>
    <property type="match status" value="1"/>
</dbReference>
<comment type="subcellular location">
    <subcellularLocation>
        <location evidence="2">Cytoplasm</location>
        <location evidence="2">Cytoskeleton</location>
        <location evidence="2">Spindle</location>
    </subcellularLocation>
    <subcellularLocation>
        <location evidence="3">Midbody</location>
        <location evidence="3">Midbody ring</location>
    </subcellularLocation>
    <subcellularLocation>
        <location evidence="1">Nucleus</location>
    </subcellularLocation>
</comment>
<dbReference type="Gene3D" id="2.60.40.4330">
    <property type="entry name" value="Kinesin-like protein Kif23, Arf6-interacting domain"/>
    <property type="match status" value="1"/>
</dbReference>
<keyword evidence="17" id="KW-0131">Cell cycle</keyword>
<evidence type="ECO:0000256" key="1">
    <source>
        <dbReference type="ARBA" id="ARBA00004123"/>
    </source>
</evidence>
<dbReference type="GO" id="GO:0005524">
    <property type="term" value="F:ATP binding"/>
    <property type="evidence" value="ECO:0007669"/>
    <property type="project" value="UniProtKB-KW"/>
</dbReference>
<evidence type="ECO:0000256" key="11">
    <source>
        <dbReference type="ARBA" id="ARBA00022840"/>
    </source>
</evidence>
<evidence type="ECO:0000256" key="3">
    <source>
        <dbReference type="ARBA" id="ARBA00004476"/>
    </source>
</evidence>
<dbReference type="FunFam" id="2.60.40.4330:FF:000001">
    <property type="entry name" value="Kinesin-like protein"/>
    <property type="match status" value="1"/>
</dbReference>
<evidence type="ECO:0000256" key="21">
    <source>
        <dbReference type="SAM" id="Coils"/>
    </source>
</evidence>
<proteinExistence type="predicted"/>
<dbReference type="InterPro" id="IPR032384">
    <property type="entry name" value="Kif23_Arf-bd"/>
</dbReference>
<feature type="compositionally biased region" description="Low complexity" evidence="22">
    <location>
        <begin position="278"/>
        <end position="295"/>
    </location>
</feature>
<evidence type="ECO:0000256" key="7">
    <source>
        <dbReference type="ARBA" id="ARBA00022618"/>
    </source>
</evidence>
<dbReference type="EMBL" id="JAURVH010001518">
    <property type="protein sequence ID" value="KAK5927939.1"/>
    <property type="molecule type" value="Genomic_DNA"/>
</dbReference>
<evidence type="ECO:0000256" key="17">
    <source>
        <dbReference type="ARBA" id="ARBA00023306"/>
    </source>
</evidence>
<keyword evidence="11" id="KW-0067">ATP-binding</keyword>
<gene>
    <name evidence="24" type="ORF">CgunFtcFv8_013044</name>
</gene>
<accession>A0AAN8HYE5</accession>
<dbReference type="GO" id="GO:0005634">
    <property type="term" value="C:nucleus"/>
    <property type="evidence" value="ECO:0007669"/>
    <property type="project" value="UniProtKB-SubCell"/>
</dbReference>
<evidence type="ECO:0000256" key="19">
    <source>
        <dbReference type="ARBA" id="ARBA00066079"/>
    </source>
</evidence>
<comment type="caution">
    <text evidence="24">The sequence shown here is derived from an EMBL/GenBank/DDBJ whole genome shotgun (WGS) entry which is preliminary data.</text>
</comment>
<evidence type="ECO:0000256" key="18">
    <source>
        <dbReference type="ARBA" id="ARBA00058317"/>
    </source>
</evidence>
<evidence type="ECO:0000256" key="22">
    <source>
        <dbReference type="SAM" id="MobiDB-lite"/>
    </source>
</evidence>
<evidence type="ECO:0000256" key="6">
    <source>
        <dbReference type="ARBA" id="ARBA00022553"/>
    </source>
</evidence>
<dbReference type="GO" id="GO:0090543">
    <property type="term" value="C:Flemming body"/>
    <property type="evidence" value="ECO:0007669"/>
    <property type="project" value="UniProtKB-SubCell"/>
</dbReference>
<keyword evidence="10" id="KW-0498">Mitosis</keyword>
<keyword evidence="16" id="KW-0539">Nucleus</keyword>
<evidence type="ECO:0000256" key="15">
    <source>
        <dbReference type="ARBA" id="ARBA00023212"/>
    </source>
</evidence>
<keyword evidence="8" id="KW-0493">Microtubule</keyword>
<keyword evidence="9" id="KW-0547">Nucleotide-binding</keyword>
<keyword evidence="15" id="KW-0206">Cytoskeleton</keyword>
<dbReference type="AlphaFoldDB" id="A0AAN8HYE5"/>
<keyword evidence="13 21" id="KW-0175">Coiled coil</keyword>
<keyword evidence="6" id="KW-0597">Phosphoprotein</keyword>
<feature type="coiled-coil region" evidence="21">
    <location>
        <begin position="2"/>
        <end position="113"/>
    </location>
</feature>
<evidence type="ECO:0000256" key="8">
    <source>
        <dbReference type="ARBA" id="ARBA00022701"/>
    </source>
</evidence>
<dbReference type="GO" id="GO:0051301">
    <property type="term" value="P:cell division"/>
    <property type="evidence" value="ECO:0007669"/>
    <property type="project" value="UniProtKB-KW"/>
</dbReference>
<dbReference type="Proteomes" id="UP001331515">
    <property type="component" value="Unassembled WGS sequence"/>
</dbReference>
<feature type="region of interest" description="Disordered" evidence="22">
    <location>
        <begin position="152"/>
        <end position="304"/>
    </location>
</feature>
<feature type="compositionally biased region" description="Basic and acidic residues" evidence="22">
    <location>
        <begin position="172"/>
        <end position="197"/>
    </location>
</feature>
<evidence type="ECO:0000256" key="20">
    <source>
        <dbReference type="ARBA" id="ARBA00073209"/>
    </source>
</evidence>
<protein>
    <recommendedName>
        <fullName evidence="20">Kinesin-like protein KIF23</fullName>
    </recommendedName>
</protein>
<name>A0AAN8HYE5_CHAGU</name>
<evidence type="ECO:0000313" key="24">
    <source>
        <dbReference type="EMBL" id="KAK5927939.1"/>
    </source>
</evidence>
<keyword evidence="25" id="KW-1185">Reference proteome</keyword>
<keyword evidence="5" id="KW-1017">Isopeptide bond</keyword>
<evidence type="ECO:0000256" key="16">
    <source>
        <dbReference type="ARBA" id="ARBA00023242"/>
    </source>
</evidence>
<comment type="subunit">
    <text evidence="19">Heterotetramer of two molecules each of RACGAP1 and KIF23. Found in the centralspindlin complex. Interacts with RACGAP1; the interaction is direct. Interacts with ECT2 and PRC1. Interacts with ANXA11 during cytokinesis. Interacts with BIRC6/bruce and USP8/UBPY. Interacts with ARF6, forming heterodimers and heterotetramers.</text>
</comment>
<evidence type="ECO:0000313" key="25">
    <source>
        <dbReference type="Proteomes" id="UP001331515"/>
    </source>
</evidence>
<evidence type="ECO:0000256" key="10">
    <source>
        <dbReference type="ARBA" id="ARBA00022776"/>
    </source>
</evidence>
<organism evidence="24 25">
    <name type="scientific">Champsocephalus gunnari</name>
    <name type="common">Mackerel icefish</name>
    <dbReference type="NCBI Taxonomy" id="52237"/>
    <lineage>
        <taxon>Eukaryota</taxon>
        <taxon>Metazoa</taxon>
        <taxon>Chordata</taxon>
        <taxon>Craniata</taxon>
        <taxon>Vertebrata</taxon>
        <taxon>Euteleostomi</taxon>
        <taxon>Actinopterygii</taxon>
        <taxon>Neopterygii</taxon>
        <taxon>Teleostei</taxon>
        <taxon>Neoteleostei</taxon>
        <taxon>Acanthomorphata</taxon>
        <taxon>Eupercaria</taxon>
        <taxon>Perciformes</taxon>
        <taxon>Notothenioidei</taxon>
        <taxon>Channichthyidae</taxon>
        <taxon>Champsocephalus</taxon>
    </lineage>
</organism>
<evidence type="ECO:0000256" key="13">
    <source>
        <dbReference type="ARBA" id="ARBA00023054"/>
    </source>
</evidence>
<evidence type="ECO:0000256" key="2">
    <source>
        <dbReference type="ARBA" id="ARBA00004186"/>
    </source>
</evidence>
<feature type="region of interest" description="Disordered" evidence="22">
    <location>
        <begin position="440"/>
        <end position="495"/>
    </location>
</feature>
<dbReference type="InterPro" id="IPR038105">
    <property type="entry name" value="Kif23_Arf-bd_sf"/>
</dbReference>
<evidence type="ECO:0000259" key="23">
    <source>
        <dbReference type="Pfam" id="PF16540"/>
    </source>
</evidence>
<evidence type="ECO:0000256" key="12">
    <source>
        <dbReference type="ARBA" id="ARBA00022843"/>
    </source>
</evidence>
<feature type="compositionally biased region" description="Low complexity" evidence="22">
    <location>
        <begin position="248"/>
        <end position="262"/>
    </location>
</feature>
<feature type="compositionally biased region" description="Polar residues" evidence="22">
    <location>
        <begin position="263"/>
        <end position="277"/>
    </location>
</feature>
<comment type="function">
    <text evidence="18">Component of the centralspindlin complex that serves as a microtubule-dependent and Rho-mediated signaling required for the myosin contractile ring formation during the cell cycle cytokinesis. Essential for cytokinesis in Rho-mediated signaling. Required for the localization of ECT2 to the central spindle. Plus-end-directed motor enzyme that moves antiparallel microtubules in vitro.</text>
</comment>
<evidence type="ECO:0000256" key="5">
    <source>
        <dbReference type="ARBA" id="ARBA00022499"/>
    </source>
</evidence>
<keyword evidence="7" id="KW-0132">Cell division</keyword>
<dbReference type="GO" id="GO:0005874">
    <property type="term" value="C:microtubule"/>
    <property type="evidence" value="ECO:0007669"/>
    <property type="project" value="UniProtKB-KW"/>
</dbReference>
<keyword evidence="14" id="KW-0505">Motor protein</keyword>
<feature type="compositionally biased region" description="Low complexity" evidence="22">
    <location>
        <begin position="201"/>
        <end position="213"/>
    </location>
</feature>
<evidence type="ECO:0000256" key="4">
    <source>
        <dbReference type="ARBA" id="ARBA00022490"/>
    </source>
</evidence>
<feature type="domain" description="Kinesin-like protein Kif23 Arf6-interacting" evidence="23">
    <location>
        <begin position="337"/>
        <end position="437"/>
    </location>
</feature>
<keyword evidence="12" id="KW-0832">Ubl conjugation</keyword>
<dbReference type="GO" id="GO:0005819">
    <property type="term" value="C:spindle"/>
    <property type="evidence" value="ECO:0007669"/>
    <property type="project" value="UniProtKB-SubCell"/>
</dbReference>
<sequence>MIDDYNEAANRMKSMLQDLDNSQISKDNLIHEQNGKLVELDRILQNSRAEIERLEKKNKMQEHKIDILQKTTKIYEGDKRSLQTELETREQRLQREQSEKRRMEQRLNGVVTDTQYKWEKECDRRVNAMQLEMQNKLWVKDEKLKQLKAIVTDSKTSGRPDPPPRQTQPQRPSREDRLQVPSREERFQRPSREERLPAKRSASPSPVPSSHVATQSPVESPYVRTDPEPVSATRVEEVEMNPRPSCPVPSSSASLSVANSVSTWEQRAAQDSRQGYHSPSRTPSPAAPPARRAPSPACPPSSRARRRALFLPKEEAKAHSPKDDLDYIERSYRTTTPVRALHRRSRSAGGEKWVDHKPSSSIDLGTVLQPVIPNAIQVSTPSEKALSKCDRYVLTHQEVASDGEIQTQLIKGEVIKTRGGGQSVQFTDIETLRQELTTVPRLKRKSSEGAPASGERTDGSWTDVETRCSVAMEMRAGSNMGPGYTHQGITKRRKP</sequence>
<keyword evidence="4" id="KW-0963">Cytoplasm</keyword>
<evidence type="ECO:0000256" key="14">
    <source>
        <dbReference type="ARBA" id="ARBA00023175"/>
    </source>
</evidence>
<evidence type="ECO:0000256" key="9">
    <source>
        <dbReference type="ARBA" id="ARBA00022741"/>
    </source>
</evidence>
<reference evidence="24 25" key="1">
    <citation type="journal article" date="2023" name="Mol. Biol. Evol.">
        <title>Genomics of Secondarily Temperate Adaptation in the Only Non-Antarctic Icefish.</title>
        <authorList>
            <person name="Rivera-Colon A.G."/>
            <person name="Rayamajhi N."/>
            <person name="Minhas B.F."/>
            <person name="Madrigal G."/>
            <person name="Bilyk K.T."/>
            <person name="Yoon V."/>
            <person name="Hune M."/>
            <person name="Gregory S."/>
            <person name="Cheng C.H.C."/>
            <person name="Catchen J.M."/>
        </authorList>
    </citation>
    <scope>NUCLEOTIDE SEQUENCE [LARGE SCALE GENOMIC DNA]</scope>
    <source>
        <tissue evidence="24">White muscle</tissue>
    </source>
</reference>